<gene>
    <name evidence="5" type="ORF">SAMN05428998_103129</name>
</gene>
<reference evidence="5 6" key="1">
    <citation type="submission" date="2017-04" db="EMBL/GenBank/DDBJ databases">
        <authorList>
            <person name="Afonso C.L."/>
            <person name="Miller P.J."/>
            <person name="Scott M.A."/>
            <person name="Spackman E."/>
            <person name="Goraichik I."/>
            <person name="Dimitrov K.M."/>
            <person name="Suarez D.L."/>
            <person name="Swayne D.E."/>
        </authorList>
    </citation>
    <scope>NUCLEOTIDE SEQUENCE [LARGE SCALE GENOMIC DNA]</scope>
    <source>
        <strain evidence="5 6">USBA 355</strain>
    </source>
</reference>
<keyword evidence="2" id="KW-0378">Hydrolase</keyword>
<evidence type="ECO:0000256" key="1">
    <source>
        <dbReference type="ARBA" id="ARBA00022763"/>
    </source>
</evidence>
<dbReference type="STRING" id="560819.SAMN05428998_103129"/>
<dbReference type="GO" id="GO:0006285">
    <property type="term" value="P:base-excision repair, AP site formation"/>
    <property type="evidence" value="ECO:0007669"/>
    <property type="project" value="InterPro"/>
</dbReference>
<dbReference type="InterPro" id="IPR036895">
    <property type="entry name" value="Uracil-DNA_glycosylase-like_sf"/>
</dbReference>
<organism evidence="5 6">
    <name type="scientific">Tistlia consotensis USBA 355</name>
    <dbReference type="NCBI Taxonomy" id="560819"/>
    <lineage>
        <taxon>Bacteria</taxon>
        <taxon>Pseudomonadati</taxon>
        <taxon>Pseudomonadota</taxon>
        <taxon>Alphaproteobacteria</taxon>
        <taxon>Rhodospirillales</taxon>
        <taxon>Rhodovibrionaceae</taxon>
        <taxon>Tistlia</taxon>
    </lineage>
</organism>
<keyword evidence="6" id="KW-1185">Reference proteome</keyword>
<dbReference type="CDD" id="cd10028">
    <property type="entry name" value="UDG-F2_TDG_MUG"/>
    <property type="match status" value="1"/>
</dbReference>
<dbReference type="PANTHER" id="PTHR12159">
    <property type="entry name" value="G/T AND G/U MISMATCH-SPECIFIC DNA GLYCOSYLASE"/>
    <property type="match status" value="1"/>
</dbReference>
<evidence type="ECO:0000313" key="5">
    <source>
        <dbReference type="EMBL" id="SMF03395.1"/>
    </source>
</evidence>
<dbReference type="PANTHER" id="PTHR12159:SF9">
    <property type="entry name" value="G_T MISMATCH-SPECIFIC THYMINE DNA GLYCOSYLASE"/>
    <property type="match status" value="1"/>
</dbReference>
<dbReference type="NCBIfam" id="NF007570">
    <property type="entry name" value="PRK10201.1"/>
    <property type="match status" value="1"/>
</dbReference>
<dbReference type="EMBL" id="FWZX01000003">
    <property type="protein sequence ID" value="SMF03395.1"/>
    <property type="molecule type" value="Genomic_DNA"/>
</dbReference>
<dbReference type="Gene3D" id="3.40.470.10">
    <property type="entry name" value="Uracil-DNA glycosylase-like domain"/>
    <property type="match status" value="1"/>
</dbReference>
<keyword evidence="3" id="KW-0234">DNA repair</keyword>
<dbReference type="AlphaFoldDB" id="A0A1Y6BEL4"/>
<dbReference type="Proteomes" id="UP000192917">
    <property type="component" value="Unassembled WGS sequence"/>
</dbReference>
<evidence type="ECO:0000313" key="6">
    <source>
        <dbReference type="Proteomes" id="UP000192917"/>
    </source>
</evidence>
<feature type="domain" description="Uracil-DNA glycosylase-like" evidence="4">
    <location>
        <begin position="17"/>
        <end position="163"/>
    </location>
</feature>
<dbReference type="SUPFAM" id="SSF52141">
    <property type="entry name" value="Uracil-DNA glycosylase-like"/>
    <property type="match status" value="1"/>
</dbReference>
<dbReference type="InterPro" id="IPR005122">
    <property type="entry name" value="Uracil-DNA_glycosylase-like"/>
</dbReference>
<dbReference type="InterPro" id="IPR015637">
    <property type="entry name" value="MUG/TDG"/>
</dbReference>
<protein>
    <submittedName>
        <fullName evidence="5">G/U mismatch-specific uracil-DNA glycosylase</fullName>
    </submittedName>
</protein>
<dbReference type="GO" id="GO:0008263">
    <property type="term" value="F:pyrimidine-specific mismatch base pair DNA N-glycosylase activity"/>
    <property type="evidence" value="ECO:0007669"/>
    <property type="project" value="TreeGrafter"/>
</dbReference>
<proteinExistence type="predicted"/>
<evidence type="ECO:0000256" key="2">
    <source>
        <dbReference type="ARBA" id="ARBA00022801"/>
    </source>
</evidence>
<keyword evidence="1" id="KW-0227">DNA damage</keyword>
<dbReference type="Pfam" id="PF03167">
    <property type="entry name" value="UDG"/>
    <property type="match status" value="1"/>
</dbReference>
<name>A0A1Y6BEL4_9PROT</name>
<evidence type="ECO:0000256" key="3">
    <source>
        <dbReference type="ARBA" id="ARBA00023204"/>
    </source>
</evidence>
<sequence>MTVGGPERQVVAAPLPDILAPGLAVVFCGINPALSAAAAGHHFVARTNRFWRAVHLAGFTPEEIRPENDRTILQYGCGLTAVVGRATARADELSARDFADAAERFEGKIARAAPRFVAFLGKAAYAALVDRRDLAWGPQAATFGGARPWVLPNPSGRNRAFSLDQLVCAYRELQRALHRTGSHAES</sequence>
<evidence type="ECO:0000259" key="4">
    <source>
        <dbReference type="Pfam" id="PF03167"/>
    </source>
</evidence>
<accession>A0A1Y6BEL4</accession>
<dbReference type="GO" id="GO:0004844">
    <property type="term" value="F:uracil DNA N-glycosylase activity"/>
    <property type="evidence" value="ECO:0007669"/>
    <property type="project" value="TreeGrafter"/>
</dbReference>